<reference evidence="6 8" key="2">
    <citation type="submission" date="2018-06" db="EMBL/GenBank/DDBJ databases">
        <authorList>
            <consortium name="Pathogen Informatics"/>
            <person name="Doyle S."/>
        </authorList>
    </citation>
    <scope>NUCLEOTIDE SEQUENCE [LARGE SCALE GENOMIC DNA]</scope>
    <source>
        <strain evidence="6 8">NCTC12438</strain>
    </source>
</reference>
<dbReference type="GO" id="GO:0046872">
    <property type="term" value="F:metal ion binding"/>
    <property type="evidence" value="ECO:0007669"/>
    <property type="project" value="UniProtKB-KW"/>
</dbReference>
<dbReference type="SUPFAM" id="SSF81606">
    <property type="entry name" value="PP2C-like"/>
    <property type="match status" value="2"/>
</dbReference>
<accession>A0A378IPH6</accession>
<evidence type="ECO:0000313" key="6">
    <source>
        <dbReference type="EMBL" id="STX36545.1"/>
    </source>
</evidence>
<dbReference type="Gene3D" id="3.60.40.10">
    <property type="entry name" value="PPM-type phosphatase domain"/>
    <property type="match status" value="2"/>
</dbReference>
<feature type="domain" description="PPM-type phosphatase" evidence="4">
    <location>
        <begin position="27"/>
        <end position="271"/>
    </location>
</feature>
<dbReference type="AlphaFoldDB" id="A0A378IPH6"/>
<evidence type="ECO:0000256" key="3">
    <source>
        <dbReference type="ARBA" id="ARBA00022912"/>
    </source>
</evidence>
<dbReference type="PANTHER" id="PTHR47992">
    <property type="entry name" value="PROTEIN PHOSPHATASE"/>
    <property type="match status" value="1"/>
</dbReference>
<dbReference type="PROSITE" id="PS01032">
    <property type="entry name" value="PPM_1"/>
    <property type="match status" value="1"/>
</dbReference>
<keyword evidence="1" id="KW-0479">Metal-binding</keyword>
<sequence length="351" mass="39223">MPTIISHPGKYDQAEAENVSYQDKHMPFGYFEMQNAPLRSAQEDALIWETFEQLLGSLNPEEIGQRLWTTYRTLDEQILKMEYTDGTTASTTVFDGRGNLITATLADAASFAAIYDKEEHLLGVVRLNSVTHKPTDPEEALRIEQTGGTVVWDRVDGVLAISRALGDKLLKQHGVYSEATIDITSIEDLAKKCNLSREAIGKVQIITTCDGFTDGARSDTKRDHEQFLYQSLHEIIKSNKKQPEVEIAKALAYKAKTKGSCDNISIAIQTITYNTPAFLLGVYDGHGGAEASTYVANHIGDEFKNQCILTSRAYTEQTLSVEKNKLAYLRDNSEEVRAERKRRESIISKTM</sequence>
<evidence type="ECO:0000259" key="4">
    <source>
        <dbReference type="PROSITE" id="PS51746"/>
    </source>
</evidence>
<dbReference type="Pfam" id="PF00481">
    <property type="entry name" value="PP2C"/>
    <property type="match status" value="1"/>
</dbReference>
<proteinExistence type="predicted"/>
<keyword evidence="3" id="KW-0904">Protein phosphatase</keyword>
<dbReference type="EMBL" id="UGNX01000001">
    <property type="protein sequence ID" value="STX36545.1"/>
    <property type="molecule type" value="Genomic_DNA"/>
</dbReference>
<gene>
    <name evidence="5" type="ORF">Lcin_0492</name>
    <name evidence="6" type="ORF">NCTC12438_03178</name>
</gene>
<dbReference type="PROSITE" id="PS51746">
    <property type="entry name" value="PPM_2"/>
    <property type="match status" value="1"/>
</dbReference>
<organism evidence="6 8">
    <name type="scientific">Legionella cincinnatiensis</name>
    <dbReference type="NCBI Taxonomy" id="28085"/>
    <lineage>
        <taxon>Bacteria</taxon>
        <taxon>Pseudomonadati</taxon>
        <taxon>Pseudomonadota</taxon>
        <taxon>Gammaproteobacteria</taxon>
        <taxon>Legionellales</taxon>
        <taxon>Legionellaceae</taxon>
        <taxon>Legionella</taxon>
    </lineage>
</organism>
<dbReference type="Proteomes" id="UP000054854">
    <property type="component" value="Unassembled WGS sequence"/>
</dbReference>
<evidence type="ECO:0000256" key="2">
    <source>
        <dbReference type="ARBA" id="ARBA00022801"/>
    </source>
</evidence>
<evidence type="ECO:0000256" key="1">
    <source>
        <dbReference type="ARBA" id="ARBA00022723"/>
    </source>
</evidence>
<dbReference type="SMART" id="SM00332">
    <property type="entry name" value="PP2Cc"/>
    <property type="match status" value="1"/>
</dbReference>
<dbReference type="Proteomes" id="UP000255316">
    <property type="component" value="Unassembled WGS sequence"/>
</dbReference>
<evidence type="ECO:0000313" key="7">
    <source>
        <dbReference type="Proteomes" id="UP000054854"/>
    </source>
</evidence>
<name>A0A378IPH6_9GAMM</name>
<dbReference type="GO" id="GO:0004722">
    <property type="term" value="F:protein serine/threonine phosphatase activity"/>
    <property type="evidence" value="ECO:0007669"/>
    <property type="project" value="InterPro"/>
</dbReference>
<keyword evidence="7" id="KW-1185">Reference proteome</keyword>
<dbReference type="EMBL" id="LNXX01000005">
    <property type="protein sequence ID" value="KTC93454.1"/>
    <property type="molecule type" value="Genomic_DNA"/>
</dbReference>
<protein>
    <submittedName>
        <fullName evidence="6">Protein phosphatase 2C</fullName>
    </submittedName>
</protein>
<reference evidence="5 7" key="1">
    <citation type="submission" date="2015-11" db="EMBL/GenBank/DDBJ databases">
        <title>Genomic analysis of 38 Legionella species identifies large and diverse effector repertoires.</title>
        <authorList>
            <person name="Burstein D."/>
            <person name="Amaro F."/>
            <person name="Zusman T."/>
            <person name="Lifshitz Z."/>
            <person name="Cohen O."/>
            <person name="Gilbert J.A."/>
            <person name="Pupko T."/>
            <person name="Shuman H.A."/>
            <person name="Segal G."/>
        </authorList>
    </citation>
    <scope>NUCLEOTIDE SEQUENCE [LARGE SCALE GENOMIC DNA]</scope>
    <source>
        <strain evidence="5 7">CDC#72-OH-14</strain>
    </source>
</reference>
<dbReference type="InterPro" id="IPR036457">
    <property type="entry name" value="PPM-type-like_dom_sf"/>
</dbReference>
<evidence type="ECO:0000313" key="5">
    <source>
        <dbReference type="EMBL" id="KTC93454.1"/>
    </source>
</evidence>
<dbReference type="STRING" id="28085.Lcin_0492"/>
<keyword evidence="2" id="KW-0378">Hydrolase</keyword>
<dbReference type="InterPro" id="IPR000222">
    <property type="entry name" value="PP2C_BS"/>
</dbReference>
<dbReference type="RefSeq" id="WP_238589423.1">
    <property type="nucleotide sequence ID" value="NZ_CAAAHQ010000020.1"/>
</dbReference>
<evidence type="ECO:0000313" key="8">
    <source>
        <dbReference type="Proteomes" id="UP000255316"/>
    </source>
</evidence>
<dbReference type="InterPro" id="IPR015655">
    <property type="entry name" value="PP2C"/>
</dbReference>
<dbReference type="CDD" id="cd00143">
    <property type="entry name" value="PP2Cc"/>
    <property type="match status" value="1"/>
</dbReference>
<dbReference type="InterPro" id="IPR001932">
    <property type="entry name" value="PPM-type_phosphatase-like_dom"/>
</dbReference>